<dbReference type="AlphaFoldDB" id="A0AAE4Z634"/>
<dbReference type="SUPFAM" id="SSF56281">
    <property type="entry name" value="Metallo-hydrolase/oxidoreductase"/>
    <property type="match status" value="1"/>
</dbReference>
<dbReference type="InterPro" id="IPR044094">
    <property type="entry name" value="AtsA-like_MBL-fold"/>
</dbReference>
<dbReference type="EMBL" id="JAACAK010000032">
    <property type="protein sequence ID" value="NIR74258.1"/>
    <property type="molecule type" value="Genomic_DNA"/>
</dbReference>
<feature type="domain" description="Metallo-beta-lactamase" evidence="2">
    <location>
        <begin position="60"/>
        <end position="285"/>
    </location>
</feature>
<evidence type="ECO:0000313" key="4">
    <source>
        <dbReference type="Proteomes" id="UP000702544"/>
    </source>
</evidence>
<evidence type="ECO:0000256" key="1">
    <source>
        <dbReference type="ARBA" id="ARBA00022801"/>
    </source>
</evidence>
<keyword evidence="1" id="KW-0378">Hydrolase</keyword>
<organism evidence="3 4">
    <name type="scientific">Candidatus Kutchimonas denitrificans</name>
    <dbReference type="NCBI Taxonomy" id="3056748"/>
    <lineage>
        <taxon>Bacteria</taxon>
        <taxon>Pseudomonadati</taxon>
        <taxon>Gemmatimonadota</taxon>
        <taxon>Gemmatimonadia</taxon>
        <taxon>Candidatus Palauibacterales</taxon>
        <taxon>Candidatus Palauibacteraceae</taxon>
        <taxon>Candidatus Kutchimonas</taxon>
    </lineage>
</organism>
<reference evidence="3 4" key="1">
    <citation type="submission" date="2020-01" db="EMBL/GenBank/DDBJ databases">
        <title>Genomes assembled from Gulf of Kutch pelagic sediment metagenomes.</title>
        <authorList>
            <person name="Chandrashekar M."/>
            <person name="Mahajan M.S."/>
            <person name="Dave K.J."/>
            <person name="Vatsa P."/>
            <person name="Nathani N.M."/>
        </authorList>
    </citation>
    <scope>NUCLEOTIDE SEQUENCE [LARGE SCALE GENOMIC DNA]</scope>
    <source>
        <strain evidence="3">KS3-K002</strain>
    </source>
</reference>
<proteinExistence type="predicted"/>
<dbReference type="GO" id="GO:0042781">
    <property type="term" value="F:3'-tRNA processing endoribonuclease activity"/>
    <property type="evidence" value="ECO:0007669"/>
    <property type="project" value="TreeGrafter"/>
</dbReference>
<dbReference type="PANTHER" id="PTHR46018:SF2">
    <property type="entry name" value="ZINC PHOSPHODIESTERASE ELAC PROTEIN 1"/>
    <property type="match status" value="1"/>
</dbReference>
<dbReference type="PANTHER" id="PTHR46018">
    <property type="entry name" value="ZINC PHOSPHODIESTERASE ELAC PROTEIN 1"/>
    <property type="match status" value="1"/>
</dbReference>
<accession>A0AAE4Z634</accession>
<sequence length="317" mass="34456">MRAFILRGGRLGAVLLGFAVIAGCTVEPEPGSRAAHEPAAGRTRVVLLGTGTPNAEPDRSGSAVAVVVDDTPYLVDLGPGVVRRATAARRAGIEALAPSNLRIAFVTHLHTDHTLGYPDFIFTPWVLERDEPAEVYGPPGIRAMTDHLLAAYGQDVRVRIDGLEPANPVGYQVNVHEIEPGLIYEDERVRVTAFPVDHGGWTHAFGYRFDTPDRSVVISGDTRPSSAVVEACGGCDVLIHEVYSQAGFDRRSPVWQRYHAAFHTSTVELAELATRARPGLLVLYHQLLWGSTPEELLEEVREGYDGAVVYGDDLDVF</sequence>
<protein>
    <submittedName>
        <fullName evidence="3">MBL fold metallo-hydrolase</fullName>
    </submittedName>
</protein>
<name>A0AAE4Z634_9BACT</name>
<dbReference type="InterPro" id="IPR001279">
    <property type="entry name" value="Metallo-B-lactamas"/>
</dbReference>
<dbReference type="Pfam" id="PF12706">
    <property type="entry name" value="Lactamase_B_2"/>
    <property type="match status" value="1"/>
</dbReference>
<gene>
    <name evidence="3" type="ORF">GWO12_03970</name>
</gene>
<dbReference type="PROSITE" id="PS51257">
    <property type="entry name" value="PROKAR_LIPOPROTEIN"/>
    <property type="match status" value="1"/>
</dbReference>
<dbReference type="Proteomes" id="UP000702544">
    <property type="component" value="Unassembled WGS sequence"/>
</dbReference>
<dbReference type="InterPro" id="IPR036866">
    <property type="entry name" value="RibonucZ/Hydroxyglut_hydro"/>
</dbReference>
<dbReference type="CDD" id="cd07719">
    <property type="entry name" value="arylsulfatase_AtsA-like_MBL-fold"/>
    <property type="match status" value="1"/>
</dbReference>
<evidence type="ECO:0000313" key="3">
    <source>
        <dbReference type="EMBL" id="NIR74258.1"/>
    </source>
</evidence>
<dbReference type="Gene3D" id="3.60.15.10">
    <property type="entry name" value="Ribonuclease Z/Hydroxyacylglutathione hydrolase-like"/>
    <property type="match status" value="1"/>
</dbReference>
<comment type="caution">
    <text evidence="3">The sequence shown here is derived from an EMBL/GenBank/DDBJ whole genome shotgun (WGS) entry which is preliminary data.</text>
</comment>
<evidence type="ECO:0000259" key="2">
    <source>
        <dbReference type="SMART" id="SM00849"/>
    </source>
</evidence>
<dbReference type="SMART" id="SM00849">
    <property type="entry name" value="Lactamase_B"/>
    <property type="match status" value="1"/>
</dbReference>